<evidence type="ECO:0000313" key="6">
    <source>
        <dbReference type="EMBL" id="TLS37589.1"/>
    </source>
</evidence>
<keyword evidence="1 4" id="KW-0378">Hydrolase</keyword>
<evidence type="ECO:0000259" key="5">
    <source>
        <dbReference type="PROSITE" id="PS51635"/>
    </source>
</evidence>
<dbReference type="InterPro" id="IPR002641">
    <property type="entry name" value="PNPLA_dom"/>
</dbReference>
<name>A0A5R9F540_9BACL</name>
<evidence type="ECO:0000256" key="2">
    <source>
        <dbReference type="ARBA" id="ARBA00022963"/>
    </source>
</evidence>
<dbReference type="AlphaFoldDB" id="A0A5R9F540"/>
<dbReference type="InterPro" id="IPR050301">
    <property type="entry name" value="NTE"/>
</dbReference>
<dbReference type="OrthoDB" id="9802424at2"/>
<feature type="active site" description="Proton acceptor" evidence="4">
    <location>
        <position position="161"/>
    </location>
</feature>
<organism evidence="6 7">
    <name type="scientific">Exobacillus caeni</name>
    <dbReference type="NCBI Taxonomy" id="2574798"/>
    <lineage>
        <taxon>Bacteria</taxon>
        <taxon>Bacillati</taxon>
        <taxon>Bacillota</taxon>
        <taxon>Bacilli</taxon>
        <taxon>Bacillales</taxon>
        <taxon>Guptibacillaceae</taxon>
        <taxon>Exobacillus</taxon>
    </lineage>
</organism>
<dbReference type="GO" id="GO:0016787">
    <property type="term" value="F:hydrolase activity"/>
    <property type="evidence" value="ECO:0007669"/>
    <property type="project" value="UniProtKB-UniRule"/>
</dbReference>
<dbReference type="PROSITE" id="PS51635">
    <property type="entry name" value="PNPLA"/>
    <property type="match status" value="1"/>
</dbReference>
<reference evidence="6 7" key="1">
    <citation type="submission" date="2019-04" db="EMBL/GenBank/DDBJ databases">
        <title>Bacillus caeni sp. nov., a bacterium isolated from mangrove sediment.</title>
        <authorList>
            <person name="Huang H."/>
            <person name="Mo K."/>
            <person name="Hu Y."/>
        </authorList>
    </citation>
    <scope>NUCLEOTIDE SEQUENCE [LARGE SCALE GENOMIC DNA]</scope>
    <source>
        <strain evidence="6 7">HB172195</strain>
    </source>
</reference>
<dbReference type="SUPFAM" id="SSF52151">
    <property type="entry name" value="FabD/lysophospholipase-like"/>
    <property type="match status" value="1"/>
</dbReference>
<dbReference type="Proteomes" id="UP000308230">
    <property type="component" value="Unassembled WGS sequence"/>
</dbReference>
<dbReference type="RefSeq" id="WP_138126160.1">
    <property type="nucleotide sequence ID" value="NZ_SWLG01000006.1"/>
</dbReference>
<keyword evidence="7" id="KW-1185">Reference proteome</keyword>
<sequence length="283" mass="32677">MFNQIGLVLEGGGMRGVYTAGVLEYFLENDFIFPYVIGVSAGACNAASYLSRQKGRNKKVTIDYSSHPDYISYKNLFRKGQLFGMDLIFDDIPNRLVPFDYETFHNTKEKFVIGTTDCLSGSPVYFEKNEHKENVLTLLRASSSLPLMAPIIQYDDRYLLDGGIADPIPIKKSESDGNKKNVVVLTRNPGYRKKKFKGKWLFKRKYREYEGLIDSLENRPEQYNRTIDYIEQKDNDSVFVIQPTSPMEVGRIERNPKKLLSLYKHGYNDAKKAHSRLEEWLHK</sequence>
<dbReference type="CDD" id="cd07208">
    <property type="entry name" value="Pat_hypo_Ecoli_yjju_like"/>
    <property type="match status" value="1"/>
</dbReference>
<feature type="short sequence motif" description="GXSXG" evidence="4">
    <location>
        <begin position="38"/>
        <end position="42"/>
    </location>
</feature>
<evidence type="ECO:0000256" key="1">
    <source>
        <dbReference type="ARBA" id="ARBA00022801"/>
    </source>
</evidence>
<feature type="active site" description="Nucleophile" evidence="4">
    <location>
        <position position="40"/>
    </location>
</feature>
<feature type="short sequence motif" description="DGA/G" evidence="4">
    <location>
        <begin position="161"/>
        <end position="163"/>
    </location>
</feature>
<evidence type="ECO:0000313" key="7">
    <source>
        <dbReference type="Proteomes" id="UP000308230"/>
    </source>
</evidence>
<feature type="domain" description="PNPLA" evidence="5">
    <location>
        <begin position="7"/>
        <end position="174"/>
    </location>
</feature>
<dbReference type="EMBL" id="SWLG01000006">
    <property type="protein sequence ID" value="TLS37589.1"/>
    <property type="molecule type" value="Genomic_DNA"/>
</dbReference>
<keyword evidence="2 4" id="KW-0442">Lipid degradation</keyword>
<protein>
    <submittedName>
        <fullName evidence="6">Patatin family protein</fullName>
    </submittedName>
</protein>
<evidence type="ECO:0000256" key="3">
    <source>
        <dbReference type="ARBA" id="ARBA00023098"/>
    </source>
</evidence>
<dbReference type="Pfam" id="PF01734">
    <property type="entry name" value="Patatin"/>
    <property type="match status" value="1"/>
</dbReference>
<proteinExistence type="predicted"/>
<keyword evidence="3 4" id="KW-0443">Lipid metabolism</keyword>
<dbReference type="InterPro" id="IPR016035">
    <property type="entry name" value="Acyl_Trfase/lysoPLipase"/>
</dbReference>
<dbReference type="Gene3D" id="3.40.1090.10">
    <property type="entry name" value="Cytosolic phospholipase A2 catalytic domain"/>
    <property type="match status" value="2"/>
</dbReference>
<dbReference type="PANTHER" id="PTHR14226:SF25">
    <property type="entry name" value="PHOSPHOESTERASE"/>
    <property type="match status" value="1"/>
</dbReference>
<dbReference type="Pfam" id="PF19890">
    <property type="entry name" value="DUF6363"/>
    <property type="match status" value="1"/>
</dbReference>
<feature type="short sequence motif" description="GXGXXG" evidence="4">
    <location>
        <begin position="11"/>
        <end position="16"/>
    </location>
</feature>
<gene>
    <name evidence="6" type="ORF">FCL54_10645</name>
</gene>
<dbReference type="PANTHER" id="PTHR14226">
    <property type="entry name" value="NEUROPATHY TARGET ESTERASE/SWISS CHEESE D.MELANOGASTER"/>
    <property type="match status" value="1"/>
</dbReference>
<dbReference type="InterPro" id="IPR045943">
    <property type="entry name" value="DUF6363"/>
</dbReference>
<accession>A0A5R9F540</accession>
<evidence type="ECO:0000256" key="4">
    <source>
        <dbReference type="PROSITE-ProRule" id="PRU01161"/>
    </source>
</evidence>
<comment type="caution">
    <text evidence="6">The sequence shown here is derived from an EMBL/GenBank/DDBJ whole genome shotgun (WGS) entry which is preliminary data.</text>
</comment>
<dbReference type="GO" id="GO:0016042">
    <property type="term" value="P:lipid catabolic process"/>
    <property type="evidence" value="ECO:0007669"/>
    <property type="project" value="UniProtKB-UniRule"/>
</dbReference>
<dbReference type="InterPro" id="IPR037483">
    <property type="entry name" value="YjjU-like"/>
</dbReference>